<proteinExistence type="predicted"/>
<dbReference type="Gene3D" id="1.10.357.10">
    <property type="entry name" value="Tetracycline Repressor, domain 2"/>
    <property type="match status" value="1"/>
</dbReference>
<dbReference type="PANTHER" id="PTHR30055">
    <property type="entry name" value="HTH-TYPE TRANSCRIPTIONAL REGULATOR RUTR"/>
    <property type="match status" value="1"/>
</dbReference>
<name>A0ABV6JKV1_9BACL</name>
<dbReference type="InterPro" id="IPR050109">
    <property type="entry name" value="HTH-type_TetR-like_transc_reg"/>
</dbReference>
<dbReference type="RefSeq" id="WP_204818600.1">
    <property type="nucleotide sequence ID" value="NZ_JANHOF010000005.1"/>
</dbReference>
<dbReference type="Proteomes" id="UP001589818">
    <property type="component" value="Unassembled WGS sequence"/>
</dbReference>
<evidence type="ECO:0000313" key="4">
    <source>
        <dbReference type="EMBL" id="MFC0396552.1"/>
    </source>
</evidence>
<accession>A0ABV6JKV1</accession>
<dbReference type="SUPFAM" id="SSF46689">
    <property type="entry name" value="Homeodomain-like"/>
    <property type="match status" value="1"/>
</dbReference>
<dbReference type="EMBL" id="JBHLVF010000061">
    <property type="protein sequence ID" value="MFC0396552.1"/>
    <property type="molecule type" value="Genomic_DNA"/>
</dbReference>
<sequence>MQKLKEEVRRAILNAALKSFKEQGYAAASMRKIAQDAGIAAGNIYRYYSGKEQLLDAIIGPVFEKCAAYMDEYRRMLDVPLAKERNKKQYFDMVRDTMVGLFKLHSSEFMILLNRSEGTRYEHVKNELMLFVEKILVDEFRLVRGNREHYSGQDGALASMLAGTLVEGLSRIIRDHTDTVTIEMLIDRLLDVYNTGIAFVIEDMRGIERL</sequence>
<feature type="domain" description="HTH tetR-type" evidence="3">
    <location>
        <begin position="6"/>
        <end position="66"/>
    </location>
</feature>
<organism evidence="4 5">
    <name type="scientific">Paenibacillus mendelii</name>
    <dbReference type="NCBI Taxonomy" id="206163"/>
    <lineage>
        <taxon>Bacteria</taxon>
        <taxon>Bacillati</taxon>
        <taxon>Bacillota</taxon>
        <taxon>Bacilli</taxon>
        <taxon>Bacillales</taxon>
        <taxon>Paenibacillaceae</taxon>
        <taxon>Paenibacillus</taxon>
    </lineage>
</organism>
<comment type="caution">
    <text evidence="4">The sequence shown here is derived from an EMBL/GenBank/DDBJ whole genome shotgun (WGS) entry which is preliminary data.</text>
</comment>
<dbReference type="PANTHER" id="PTHR30055:SF226">
    <property type="entry name" value="HTH-TYPE TRANSCRIPTIONAL REGULATOR PKSA"/>
    <property type="match status" value="1"/>
</dbReference>
<dbReference type="PROSITE" id="PS50977">
    <property type="entry name" value="HTH_TETR_2"/>
    <property type="match status" value="1"/>
</dbReference>
<evidence type="ECO:0000256" key="1">
    <source>
        <dbReference type="ARBA" id="ARBA00023125"/>
    </source>
</evidence>
<gene>
    <name evidence="4" type="ORF">ACFFJ8_35040</name>
</gene>
<feature type="DNA-binding region" description="H-T-H motif" evidence="2">
    <location>
        <begin position="29"/>
        <end position="48"/>
    </location>
</feature>
<protein>
    <submittedName>
        <fullName evidence="4">TetR/AcrR family transcriptional regulator</fullName>
    </submittedName>
</protein>
<dbReference type="Pfam" id="PF00440">
    <property type="entry name" value="TetR_N"/>
    <property type="match status" value="1"/>
</dbReference>
<reference evidence="4 5" key="1">
    <citation type="submission" date="2024-09" db="EMBL/GenBank/DDBJ databases">
        <authorList>
            <person name="Sun Q."/>
            <person name="Mori K."/>
        </authorList>
    </citation>
    <scope>NUCLEOTIDE SEQUENCE [LARGE SCALE GENOMIC DNA]</scope>
    <source>
        <strain evidence="4 5">CCM 4839</strain>
    </source>
</reference>
<evidence type="ECO:0000259" key="3">
    <source>
        <dbReference type="PROSITE" id="PS50977"/>
    </source>
</evidence>
<dbReference type="InterPro" id="IPR009057">
    <property type="entry name" value="Homeodomain-like_sf"/>
</dbReference>
<keyword evidence="5" id="KW-1185">Reference proteome</keyword>
<evidence type="ECO:0000256" key="2">
    <source>
        <dbReference type="PROSITE-ProRule" id="PRU00335"/>
    </source>
</evidence>
<dbReference type="PRINTS" id="PR00455">
    <property type="entry name" value="HTHTETR"/>
</dbReference>
<dbReference type="InterPro" id="IPR001647">
    <property type="entry name" value="HTH_TetR"/>
</dbReference>
<evidence type="ECO:0000313" key="5">
    <source>
        <dbReference type="Proteomes" id="UP001589818"/>
    </source>
</evidence>
<keyword evidence="1 2" id="KW-0238">DNA-binding</keyword>